<sequence length="446" mass="49046">MTNFHFATKKHTAANPASRKTVKLKSSLADAALRAFANDPLIKALDTYHMSYKGRSKPFTHTMQMNAFKELLNNVLKKDTSLLTANTRDACAEMLPGMTITETGVVSVYKSVDGLTVKHNDLSASGIIAAIMQVKSLNEQPQPFTLSLANKCTSLVRMHGSGVVLDAAGKRVPIATAKKAAAKAAMVFADNKNPLHGFALFLLRMKKRKDLSSAGGRLFSTVKTLLPLLLTRTSQIMADAVQETRSLIGDLRAKIPKKLKEKWMAPVLEPVSGKMVPDAQLAFLDETCACFSVGDDAHCPCLPSTSSLPQLFNSLSKNYKVGRVGRKNAVRVTFVTVFPGGNSMVVARELIKFISALRKAKGAVRERKIKQFILFLSSFHVDSFSRHVCVEGRLMLTRKLLGKAAPEAVRAFDALRIKTCAALHKKHWDVSKWGAWKKVAHLFYNY</sequence>
<dbReference type="Proteomes" id="UP001165060">
    <property type="component" value="Unassembled WGS sequence"/>
</dbReference>
<accession>A0ABQ6MK11</accession>
<organism evidence="1 2">
    <name type="scientific">Tetraparma gracilis</name>
    <dbReference type="NCBI Taxonomy" id="2962635"/>
    <lineage>
        <taxon>Eukaryota</taxon>
        <taxon>Sar</taxon>
        <taxon>Stramenopiles</taxon>
        <taxon>Ochrophyta</taxon>
        <taxon>Bolidophyceae</taxon>
        <taxon>Parmales</taxon>
        <taxon>Triparmaceae</taxon>
        <taxon>Tetraparma</taxon>
    </lineage>
</organism>
<evidence type="ECO:0000313" key="1">
    <source>
        <dbReference type="EMBL" id="GMI27346.1"/>
    </source>
</evidence>
<evidence type="ECO:0000313" key="2">
    <source>
        <dbReference type="Proteomes" id="UP001165060"/>
    </source>
</evidence>
<comment type="caution">
    <text evidence="1">The sequence shown here is derived from an EMBL/GenBank/DDBJ whole genome shotgun (WGS) entry which is preliminary data.</text>
</comment>
<protein>
    <submittedName>
        <fullName evidence="1">Uncharacterized protein</fullName>
    </submittedName>
</protein>
<dbReference type="EMBL" id="BRYB01000304">
    <property type="protein sequence ID" value="GMI27346.1"/>
    <property type="molecule type" value="Genomic_DNA"/>
</dbReference>
<keyword evidence="2" id="KW-1185">Reference proteome</keyword>
<reference evidence="1 2" key="1">
    <citation type="journal article" date="2023" name="Commun. Biol.">
        <title>Genome analysis of Parmales, the sister group of diatoms, reveals the evolutionary specialization of diatoms from phago-mixotrophs to photoautotrophs.</title>
        <authorList>
            <person name="Ban H."/>
            <person name="Sato S."/>
            <person name="Yoshikawa S."/>
            <person name="Yamada K."/>
            <person name="Nakamura Y."/>
            <person name="Ichinomiya M."/>
            <person name="Sato N."/>
            <person name="Blanc-Mathieu R."/>
            <person name="Endo H."/>
            <person name="Kuwata A."/>
            <person name="Ogata H."/>
        </authorList>
    </citation>
    <scope>NUCLEOTIDE SEQUENCE [LARGE SCALE GENOMIC DNA]</scope>
</reference>
<proteinExistence type="predicted"/>
<name>A0ABQ6MK11_9STRA</name>
<gene>
    <name evidence="1" type="ORF">TeGR_g3252</name>
</gene>